<proteinExistence type="predicted"/>
<sequence>MSPIRVWAVPDNSRSSELIPPGLPVFWKSGSPNHFRLLKGWLSLCDGERCGYWGKCRRNSNTLPTRLLDLGEGGIHTDKVYLRGTAEISTNPAETRYIALSHCWGEKMKGMTPEWCTTCDNESKRKKEGFSIEEVLPKTFKDTIKVARAIGVRYLWIDSPWMTESSVPE</sequence>
<evidence type="ECO:0000259" key="1">
    <source>
        <dbReference type="Pfam" id="PF06985"/>
    </source>
</evidence>
<reference evidence="2" key="2">
    <citation type="submission" date="2023-05" db="EMBL/GenBank/DDBJ databases">
        <authorList>
            <consortium name="Lawrence Berkeley National Laboratory"/>
            <person name="Steindorff A."/>
            <person name="Hensen N."/>
            <person name="Bonometti L."/>
            <person name="Westerberg I."/>
            <person name="Brannstrom I.O."/>
            <person name="Guillou S."/>
            <person name="Cros-Aarteil S."/>
            <person name="Calhoun S."/>
            <person name="Haridas S."/>
            <person name="Kuo A."/>
            <person name="Mondo S."/>
            <person name="Pangilinan J."/>
            <person name="Riley R."/>
            <person name="Labutti K."/>
            <person name="Andreopoulos B."/>
            <person name="Lipzen A."/>
            <person name="Chen C."/>
            <person name="Yanf M."/>
            <person name="Daum C."/>
            <person name="Ng V."/>
            <person name="Clum A."/>
            <person name="Ohm R."/>
            <person name="Martin F."/>
            <person name="Silar P."/>
            <person name="Natvig D."/>
            <person name="Lalanne C."/>
            <person name="Gautier V."/>
            <person name="Ament-Velasquez S.L."/>
            <person name="Kruys A."/>
            <person name="Hutchinson M.I."/>
            <person name="Powell A.J."/>
            <person name="Barry K."/>
            <person name="Miller A.N."/>
            <person name="Grigoriev I.V."/>
            <person name="Debuchy R."/>
            <person name="Gladieux P."/>
            <person name="Thoren M.H."/>
            <person name="Johannesson H."/>
        </authorList>
    </citation>
    <scope>NUCLEOTIDE SEQUENCE</scope>
    <source>
        <strain evidence="2">PSN293</strain>
    </source>
</reference>
<feature type="domain" description="Heterokaryon incompatibility" evidence="1">
    <location>
        <begin position="97"/>
        <end position="159"/>
    </location>
</feature>
<dbReference type="PANTHER" id="PTHR33112">
    <property type="entry name" value="DOMAIN PROTEIN, PUTATIVE-RELATED"/>
    <property type="match status" value="1"/>
</dbReference>
<evidence type="ECO:0000313" key="2">
    <source>
        <dbReference type="EMBL" id="KAK4206249.1"/>
    </source>
</evidence>
<name>A0AAN6XT58_9PEZI</name>
<organism evidence="2 3">
    <name type="scientific">Rhypophila decipiens</name>
    <dbReference type="NCBI Taxonomy" id="261697"/>
    <lineage>
        <taxon>Eukaryota</taxon>
        <taxon>Fungi</taxon>
        <taxon>Dikarya</taxon>
        <taxon>Ascomycota</taxon>
        <taxon>Pezizomycotina</taxon>
        <taxon>Sordariomycetes</taxon>
        <taxon>Sordariomycetidae</taxon>
        <taxon>Sordariales</taxon>
        <taxon>Naviculisporaceae</taxon>
        <taxon>Rhypophila</taxon>
    </lineage>
</organism>
<reference evidence="2" key="1">
    <citation type="journal article" date="2023" name="Mol. Phylogenet. Evol.">
        <title>Genome-scale phylogeny and comparative genomics of the fungal order Sordariales.</title>
        <authorList>
            <person name="Hensen N."/>
            <person name="Bonometti L."/>
            <person name="Westerberg I."/>
            <person name="Brannstrom I.O."/>
            <person name="Guillou S."/>
            <person name="Cros-Aarteil S."/>
            <person name="Calhoun S."/>
            <person name="Haridas S."/>
            <person name="Kuo A."/>
            <person name="Mondo S."/>
            <person name="Pangilinan J."/>
            <person name="Riley R."/>
            <person name="LaButti K."/>
            <person name="Andreopoulos B."/>
            <person name="Lipzen A."/>
            <person name="Chen C."/>
            <person name="Yan M."/>
            <person name="Daum C."/>
            <person name="Ng V."/>
            <person name="Clum A."/>
            <person name="Steindorff A."/>
            <person name="Ohm R.A."/>
            <person name="Martin F."/>
            <person name="Silar P."/>
            <person name="Natvig D.O."/>
            <person name="Lalanne C."/>
            <person name="Gautier V."/>
            <person name="Ament-Velasquez S.L."/>
            <person name="Kruys A."/>
            <person name="Hutchinson M.I."/>
            <person name="Powell A.J."/>
            <person name="Barry K."/>
            <person name="Miller A.N."/>
            <person name="Grigoriev I.V."/>
            <person name="Debuchy R."/>
            <person name="Gladieux P."/>
            <person name="Hiltunen Thoren M."/>
            <person name="Johannesson H."/>
        </authorList>
    </citation>
    <scope>NUCLEOTIDE SEQUENCE</scope>
    <source>
        <strain evidence="2">PSN293</strain>
    </source>
</reference>
<dbReference type="EMBL" id="MU858459">
    <property type="protein sequence ID" value="KAK4206249.1"/>
    <property type="molecule type" value="Genomic_DNA"/>
</dbReference>
<comment type="caution">
    <text evidence="2">The sequence shown here is derived from an EMBL/GenBank/DDBJ whole genome shotgun (WGS) entry which is preliminary data.</text>
</comment>
<dbReference type="AlphaFoldDB" id="A0AAN6XT58"/>
<dbReference type="Pfam" id="PF06985">
    <property type="entry name" value="HET"/>
    <property type="match status" value="1"/>
</dbReference>
<dbReference type="InterPro" id="IPR010730">
    <property type="entry name" value="HET"/>
</dbReference>
<dbReference type="Proteomes" id="UP001301769">
    <property type="component" value="Unassembled WGS sequence"/>
</dbReference>
<protein>
    <recommendedName>
        <fullName evidence="1">Heterokaryon incompatibility domain-containing protein</fullName>
    </recommendedName>
</protein>
<keyword evidence="3" id="KW-1185">Reference proteome</keyword>
<gene>
    <name evidence="2" type="ORF">QBC37DRAFT_139858</name>
</gene>
<evidence type="ECO:0000313" key="3">
    <source>
        <dbReference type="Proteomes" id="UP001301769"/>
    </source>
</evidence>
<accession>A0AAN6XT58</accession>
<dbReference type="PANTHER" id="PTHR33112:SF10">
    <property type="entry name" value="TOL"/>
    <property type="match status" value="1"/>
</dbReference>